<dbReference type="EMBL" id="ML743555">
    <property type="protein sequence ID" value="KAE8142297.1"/>
    <property type="molecule type" value="Genomic_DNA"/>
</dbReference>
<evidence type="ECO:0000313" key="2">
    <source>
        <dbReference type="Proteomes" id="UP000325672"/>
    </source>
</evidence>
<gene>
    <name evidence="1" type="ORF">BDV38DRAFT_236279</name>
</gene>
<dbReference type="RefSeq" id="XP_031918360.1">
    <property type="nucleotide sequence ID" value="XM_032053448.1"/>
</dbReference>
<keyword evidence="2" id="KW-1185">Reference proteome</keyword>
<sequence length="115" mass="12603">MVLVLGPSVPERRVPLFVGVSVLSLGGCLRGIFTPPKLTLTSPSSKLIAFSLDSLPDYYSSIESTHNCITDATIQLRLLRFNNLIRLALSYGGMSVLETIHLIHLTISHICMHRG</sequence>
<accession>A0A5N6T7P6</accession>
<dbReference type="GeneID" id="43637658"/>
<dbReference type="AlphaFoldDB" id="A0A5N6T7P6"/>
<evidence type="ECO:0000313" key="1">
    <source>
        <dbReference type="EMBL" id="KAE8142297.1"/>
    </source>
</evidence>
<dbReference type="Proteomes" id="UP000325672">
    <property type="component" value="Unassembled WGS sequence"/>
</dbReference>
<proteinExistence type="predicted"/>
<protein>
    <submittedName>
        <fullName evidence="1">Uncharacterized protein</fullName>
    </submittedName>
</protein>
<organism evidence="1 2">
    <name type="scientific">Aspergillus pseudotamarii</name>
    <dbReference type="NCBI Taxonomy" id="132259"/>
    <lineage>
        <taxon>Eukaryota</taxon>
        <taxon>Fungi</taxon>
        <taxon>Dikarya</taxon>
        <taxon>Ascomycota</taxon>
        <taxon>Pezizomycotina</taxon>
        <taxon>Eurotiomycetes</taxon>
        <taxon>Eurotiomycetidae</taxon>
        <taxon>Eurotiales</taxon>
        <taxon>Aspergillaceae</taxon>
        <taxon>Aspergillus</taxon>
        <taxon>Aspergillus subgen. Circumdati</taxon>
    </lineage>
</organism>
<name>A0A5N6T7P6_ASPPS</name>
<reference evidence="1 2" key="1">
    <citation type="submission" date="2019-04" db="EMBL/GenBank/DDBJ databases">
        <title>Friends and foes A comparative genomics study of 23 Aspergillus species from section Flavi.</title>
        <authorList>
            <consortium name="DOE Joint Genome Institute"/>
            <person name="Kjaerbolling I."/>
            <person name="Vesth T."/>
            <person name="Frisvad J.C."/>
            <person name="Nybo J.L."/>
            <person name="Theobald S."/>
            <person name="Kildgaard S."/>
            <person name="Isbrandt T."/>
            <person name="Kuo A."/>
            <person name="Sato A."/>
            <person name="Lyhne E.K."/>
            <person name="Kogle M.E."/>
            <person name="Wiebenga A."/>
            <person name="Kun R.S."/>
            <person name="Lubbers R.J."/>
            <person name="Makela M.R."/>
            <person name="Barry K."/>
            <person name="Chovatia M."/>
            <person name="Clum A."/>
            <person name="Daum C."/>
            <person name="Haridas S."/>
            <person name="He G."/>
            <person name="LaButti K."/>
            <person name="Lipzen A."/>
            <person name="Mondo S."/>
            <person name="Riley R."/>
            <person name="Salamov A."/>
            <person name="Simmons B.A."/>
            <person name="Magnuson J.K."/>
            <person name="Henrissat B."/>
            <person name="Mortensen U.H."/>
            <person name="Larsen T.O."/>
            <person name="Devries R.P."/>
            <person name="Grigoriev I.V."/>
            <person name="Machida M."/>
            <person name="Baker S.E."/>
            <person name="Andersen M.R."/>
        </authorList>
    </citation>
    <scope>NUCLEOTIDE SEQUENCE [LARGE SCALE GENOMIC DNA]</scope>
    <source>
        <strain evidence="1 2">CBS 117625</strain>
    </source>
</reference>